<dbReference type="RefSeq" id="WP_029330721.1">
    <property type="nucleotide sequence ID" value="NZ_CP030103.1"/>
</dbReference>
<keyword evidence="2" id="KW-1185">Reference proteome</keyword>
<evidence type="ECO:0000313" key="2">
    <source>
        <dbReference type="Proteomes" id="UP000249865"/>
    </source>
</evidence>
<gene>
    <name evidence="1" type="ORF">DK849_02560</name>
</gene>
<dbReference type="Proteomes" id="UP000249865">
    <property type="component" value="Chromosome"/>
</dbReference>
<dbReference type="KEGG" id="mclo:DK849_02560"/>
<dbReference type="EMBL" id="CP030103">
    <property type="protein sequence ID" value="AWX42927.1"/>
    <property type="molecule type" value="Genomic_DNA"/>
</dbReference>
<name>A0A2Z4LNU9_9BACT</name>
<evidence type="ECO:0000313" key="1">
    <source>
        <dbReference type="EMBL" id="AWX42927.1"/>
    </source>
</evidence>
<dbReference type="AlphaFoldDB" id="A0A2Z4LNU9"/>
<sequence>MQVNISKKINNYDVEIEYDELEMESEDYYGERIYNYDKYMYEKLWDHYISLNESSKKEILVNEFIPHLNSQFYVDMMTSHEYYNGTTYWQQKRLINDFVYNQWKQGWVNYDLYGFRLKPSNFEYYLKEHKIPIEVSRDMPLYSDLAKKEKISEHSLTAYGLYNDGRLLTNYNWTKDGEKIADMEWNQIILDQSVITGTMVLEDKSKEKVSLERYFWNGETHMTGPDMTKHLKNWGFIK</sequence>
<organism evidence="1 2">
    <name type="scientific">Metamycoplasma cloacale</name>
    <dbReference type="NCBI Taxonomy" id="92401"/>
    <lineage>
        <taxon>Bacteria</taxon>
        <taxon>Bacillati</taxon>
        <taxon>Mycoplasmatota</taxon>
        <taxon>Mycoplasmoidales</taxon>
        <taxon>Metamycoplasmataceae</taxon>
        <taxon>Metamycoplasma</taxon>
    </lineage>
</organism>
<proteinExistence type="predicted"/>
<reference evidence="2" key="1">
    <citation type="submission" date="2018-06" db="EMBL/GenBank/DDBJ databases">
        <title>Complete genome sequences of Mycoplasma anatis, M. anseris and M. cloacale type strains.</title>
        <authorList>
            <person name="Grozner D."/>
            <person name="Forro B."/>
            <person name="Sulyok K.M."/>
            <person name="Marton S."/>
            <person name="Kreizinger Z."/>
            <person name="Banyai K."/>
            <person name="Gyuranecz M."/>
        </authorList>
    </citation>
    <scope>NUCLEOTIDE SEQUENCE [LARGE SCALE GENOMIC DNA]</scope>
    <source>
        <strain evidence="2">NCTC 10199</strain>
    </source>
</reference>
<protein>
    <submittedName>
        <fullName evidence="1">Uncharacterized protein</fullName>
    </submittedName>
</protein>
<dbReference type="OrthoDB" id="394997at2"/>
<accession>A0A2Z4LNU9</accession>